<gene>
    <name evidence="9" type="primary">eccE</name>
    <name evidence="9" type="ORF">IU459_33500</name>
</gene>
<evidence type="ECO:0000256" key="6">
    <source>
        <dbReference type="ARBA" id="ARBA00023136"/>
    </source>
</evidence>
<name>A0ABS0D1Y9_9NOCA</name>
<dbReference type="RefSeq" id="WP_195133607.1">
    <property type="nucleotide sequence ID" value="NZ_JADLQX010000043.1"/>
</dbReference>
<evidence type="ECO:0000313" key="9">
    <source>
        <dbReference type="EMBL" id="MBF6302420.1"/>
    </source>
</evidence>
<evidence type="ECO:0000313" key="10">
    <source>
        <dbReference type="Proteomes" id="UP000702209"/>
    </source>
</evidence>
<keyword evidence="5" id="KW-1133">Transmembrane helix</keyword>
<evidence type="ECO:0000256" key="7">
    <source>
        <dbReference type="SAM" id="MobiDB-lite"/>
    </source>
</evidence>
<keyword evidence="3" id="KW-1003">Cell membrane</keyword>
<reference evidence="9 10" key="1">
    <citation type="submission" date="2020-10" db="EMBL/GenBank/DDBJ databases">
        <title>Identification of Nocardia species via Next-generation sequencing and recognition of intraspecies genetic diversity.</title>
        <authorList>
            <person name="Li P."/>
            <person name="Li P."/>
            <person name="Lu B."/>
        </authorList>
    </citation>
    <scope>NUCLEOTIDE SEQUENCE [LARGE SCALE GENOMIC DNA]</scope>
    <source>
        <strain evidence="9 10">BJ06-0157</strain>
    </source>
</reference>
<dbReference type="NCBIfam" id="TIGR03923">
    <property type="entry name" value="T7SS_EccE"/>
    <property type="match status" value="1"/>
</dbReference>
<comment type="subcellular location">
    <subcellularLocation>
        <location evidence="1">Cell membrane</location>
    </subcellularLocation>
</comment>
<keyword evidence="10" id="KW-1185">Reference proteome</keyword>
<evidence type="ECO:0000256" key="1">
    <source>
        <dbReference type="ARBA" id="ARBA00004236"/>
    </source>
</evidence>
<feature type="region of interest" description="Disordered" evidence="7">
    <location>
        <begin position="1"/>
        <end position="23"/>
    </location>
</feature>
<proteinExistence type="inferred from homology"/>
<dbReference type="InterPro" id="IPR050051">
    <property type="entry name" value="EccE_dom"/>
</dbReference>
<comment type="caution">
    <text evidence="9">The sequence shown here is derived from an EMBL/GenBank/DDBJ whole genome shotgun (WGS) entry which is preliminary data.</text>
</comment>
<dbReference type="InterPro" id="IPR021368">
    <property type="entry name" value="T7SS_EccE"/>
</dbReference>
<protein>
    <submittedName>
        <fullName evidence="9">Type VII secretion protein EccE</fullName>
    </submittedName>
</protein>
<sequence>MKSETMPPENTQESSDPPPLSSGRSELFTRVPLSIVLPSAAAGTTAATIAIILGADIRVALGIGIAIALLGGVRVRKTNVWRILGMRGSLWWRNRRGSGSEPRPEPFDVDIPDSAGARCGMRWDGRHLITMVGLGRTAVRPTLLGSARIEAGAAISLADVARCLSQFDIRLAAVDVVTLGVRTQGPRNVVRVYEKLLGPLPAAATQNVWLVLRFDPLDNVGAIDNRGSAQEGVIRTALVATRRVAGRIATSGVRVSILTADELAAAEAAVLHDNDPQQWAEDWQVLRGGDIELTGYAVRPQLLEPEVLATVWTLPGKSVLTRLRMTPAVESDSPGQRGAMVALSAVVRRDLAGVGHHDAEEPPAELGLRPLRGLQRRVLLDGGHLEPSAALRGVPAAMSRFTVPAAGCGQVIGATDDGLGVAVPLFGPAVRRVEIVGSLRLTQLMVLRAIAVGAQVIVHSVRPREWECLVAAVGAPAALSLPAPGSARYTAAATMIVYDGVASAGQVSEATAVHVRSPRESAAVLLGADVALIESADVPGRVHIRSAGQELTVQVVSIREEVEYLEGARTDAETEVEPQPEPALQSA</sequence>
<evidence type="ECO:0000259" key="8">
    <source>
        <dbReference type="Pfam" id="PF11203"/>
    </source>
</evidence>
<dbReference type="EMBL" id="JADLQX010000043">
    <property type="protein sequence ID" value="MBF6302420.1"/>
    <property type="molecule type" value="Genomic_DNA"/>
</dbReference>
<evidence type="ECO:0000256" key="2">
    <source>
        <dbReference type="ARBA" id="ARBA00007759"/>
    </source>
</evidence>
<evidence type="ECO:0000256" key="3">
    <source>
        <dbReference type="ARBA" id="ARBA00022475"/>
    </source>
</evidence>
<evidence type="ECO:0000256" key="4">
    <source>
        <dbReference type="ARBA" id="ARBA00022692"/>
    </source>
</evidence>
<dbReference type="Proteomes" id="UP000702209">
    <property type="component" value="Unassembled WGS sequence"/>
</dbReference>
<accession>A0ABS0D1Y9</accession>
<comment type="similarity">
    <text evidence="2">Belongs to the EccE family.</text>
</comment>
<dbReference type="Pfam" id="PF11203">
    <property type="entry name" value="EccE"/>
    <property type="match status" value="1"/>
</dbReference>
<feature type="region of interest" description="Disordered" evidence="7">
    <location>
        <begin position="567"/>
        <end position="587"/>
    </location>
</feature>
<organism evidence="9 10">
    <name type="scientific">Nocardia amamiensis</name>
    <dbReference type="NCBI Taxonomy" id="404578"/>
    <lineage>
        <taxon>Bacteria</taxon>
        <taxon>Bacillati</taxon>
        <taxon>Actinomycetota</taxon>
        <taxon>Actinomycetes</taxon>
        <taxon>Mycobacteriales</taxon>
        <taxon>Nocardiaceae</taxon>
        <taxon>Nocardia</taxon>
    </lineage>
</organism>
<keyword evidence="4" id="KW-0812">Transmembrane</keyword>
<evidence type="ECO:0000256" key="5">
    <source>
        <dbReference type="ARBA" id="ARBA00022989"/>
    </source>
</evidence>
<feature type="domain" description="Type VII secretion system protein EccE" evidence="8">
    <location>
        <begin position="202"/>
        <end position="298"/>
    </location>
</feature>
<keyword evidence="6" id="KW-0472">Membrane</keyword>